<comment type="subcellular location">
    <subcellularLocation>
        <location evidence="2">Cell inner membrane</location>
        <topology evidence="2">Multi-pass membrane protein</topology>
    </subcellularLocation>
</comment>
<dbReference type="EC" id="2.7.13.3" evidence="3"/>
<keyword evidence="4" id="KW-1003">Cell membrane</keyword>
<evidence type="ECO:0000256" key="7">
    <source>
        <dbReference type="ARBA" id="ARBA00022679"/>
    </source>
</evidence>
<evidence type="ECO:0000256" key="6">
    <source>
        <dbReference type="ARBA" id="ARBA00022553"/>
    </source>
</evidence>
<proteinExistence type="predicted"/>
<keyword evidence="19" id="KW-1185">Reference proteome</keyword>
<dbReference type="PANTHER" id="PTHR44936">
    <property type="entry name" value="SENSOR PROTEIN CREC"/>
    <property type="match status" value="1"/>
</dbReference>
<evidence type="ECO:0000259" key="16">
    <source>
        <dbReference type="PROSITE" id="PS50109"/>
    </source>
</evidence>
<dbReference type="SMART" id="SM00388">
    <property type="entry name" value="HisKA"/>
    <property type="match status" value="1"/>
</dbReference>
<dbReference type="GO" id="GO:0005524">
    <property type="term" value="F:ATP binding"/>
    <property type="evidence" value="ECO:0007669"/>
    <property type="project" value="UniProtKB-KW"/>
</dbReference>
<dbReference type="InterPro" id="IPR003661">
    <property type="entry name" value="HisK_dim/P_dom"/>
</dbReference>
<evidence type="ECO:0000256" key="14">
    <source>
        <dbReference type="ARBA" id="ARBA00023136"/>
    </source>
</evidence>
<keyword evidence="9" id="KW-0547">Nucleotide-binding</keyword>
<feature type="transmembrane region" description="Helical" evidence="15">
    <location>
        <begin position="17"/>
        <end position="39"/>
    </location>
</feature>
<keyword evidence="11 18" id="KW-0067">ATP-binding</keyword>
<dbReference type="InterPro" id="IPR004358">
    <property type="entry name" value="Sig_transdc_His_kin-like_C"/>
</dbReference>
<dbReference type="SUPFAM" id="SSF158472">
    <property type="entry name" value="HAMP domain-like"/>
    <property type="match status" value="1"/>
</dbReference>
<name>A0ABV0BDD4_9SPHN</name>
<evidence type="ECO:0000259" key="17">
    <source>
        <dbReference type="PROSITE" id="PS50885"/>
    </source>
</evidence>
<keyword evidence="7" id="KW-0808">Transferase</keyword>
<evidence type="ECO:0000256" key="10">
    <source>
        <dbReference type="ARBA" id="ARBA00022777"/>
    </source>
</evidence>
<evidence type="ECO:0000256" key="2">
    <source>
        <dbReference type="ARBA" id="ARBA00004429"/>
    </source>
</evidence>
<reference evidence="18 19" key="1">
    <citation type="submission" date="2024-05" db="EMBL/GenBank/DDBJ databases">
        <title>Sphingomonas sp. HF-S3 16S ribosomal RNA gene Genome sequencing and assembly.</title>
        <authorList>
            <person name="Lee H."/>
        </authorList>
    </citation>
    <scope>NUCLEOTIDE SEQUENCE [LARGE SCALE GENOMIC DNA]</scope>
    <source>
        <strain evidence="18 19">HF-S3</strain>
    </source>
</reference>
<feature type="transmembrane region" description="Helical" evidence="15">
    <location>
        <begin position="171"/>
        <end position="189"/>
    </location>
</feature>
<evidence type="ECO:0000256" key="1">
    <source>
        <dbReference type="ARBA" id="ARBA00000085"/>
    </source>
</evidence>
<evidence type="ECO:0000313" key="19">
    <source>
        <dbReference type="Proteomes" id="UP001427805"/>
    </source>
</evidence>
<dbReference type="InterPro" id="IPR003594">
    <property type="entry name" value="HATPase_dom"/>
</dbReference>
<dbReference type="SUPFAM" id="SSF47384">
    <property type="entry name" value="Homodimeric domain of signal transducing histidine kinase"/>
    <property type="match status" value="1"/>
</dbReference>
<protein>
    <recommendedName>
        <fullName evidence="3">histidine kinase</fullName>
        <ecNumber evidence="3">2.7.13.3</ecNumber>
    </recommendedName>
</protein>
<evidence type="ECO:0000313" key="18">
    <source>
        <dbReference type="EMBL" id="MEN3749555.1"/>
    </source>
</evidence>
<feature type="domain" description="HAMP" evidence="17">
    <location>
        <begin position="190"/>
        <end position="242"/>
    </location>
</feature>
<dbReference type="PROSITE" id="PS50109">
    <property type="entry name" value="HIS_KIN"/>
    <property type="match status" value="1"/>
</dbReference>
<evidence type="ECO:0000256" key="15">
    <source>
        <dbReference type="SAM" id="Phobius"/>
    </source>
</evidence>
<keyword evidence="12 15" id="KW-1133">Transmembrane helix</keyword>
<dbReference type="InterPro" id="IPR005467">
    <property type="entry name" value="His_kinase_dom"/>
</dbReference>
<dbReference type="InterPro" id="IPR036890">
    <property type="entry name" value="HATPase_C_sf"/>
</dbReference>
<keyword evidence="13" id="KW-0902">Two-component regulatory system</keyword>
<dbReference type="Pfam" id="PF00672">
    <property type="entry name" value="HAMP"/>
    <property type="match status" value="1"/>
</dbReference>
<evidence type="ECO:0000256" key="9">
    <source>
        <dbReference type="ARBA" id="ARBA00022741"/>
    </source>
</evidence>
<feature type="domain" description="Histidine kinase" evidence="16">
    <location>
        <begin position="250"/>
        <end position="446"/>
    </location>
</feature>
<dbReference type="CDD" id="cd00082">
    <property type="entry name" value="HisKA"/>
    <property type="match status" value="1"/>
</dbReference>
<dbReference type="InterPro" id="IPR050980">
    <property type="entry name" value="2C_sensor_his_kinase"/>
</dbReference>
<dbReference type="RefSeq" id="WP_346248601.1">
    <property type="nucleotide sequence ID" value="NZ_JBDIZK010000015.1"/>
</dbReference>
<keyword evidence="6" id="KW-0597">Phosphoprotein</keyword>
<dbReference type="InterPro" id="IPR036097">
    <property type="entry name" value="HisK_dim/P_sf"/>
</dbReference>
<keyword evidence="5" id="KW-0997">Cell inner membrane</keyword>
<evidence type="ECO:0000256" key="3">
    <source>
        <dbReference type="ARBA" id="ARBA00012438"/>
    </source>
</evidence>
<dbReference type="Pfam" id="PF02518">
    <property type="entry name" value="HATPase_c"/>
    <property type="match status" value="1"/>
</dbReference>
<dbReference type="SMART" id="SM00387">
    <property type="entry name" value="HATPase_c"/>
    <property type="match status" value="1"/>
</dbReference>
<dbReference type="Proteomes" id="UP001427805">
    <property type="component" value="Unassembled WGS sequence"/>
</dbReference>
<keyword evidence="8 15" id="KW-0812">Transmembrane</keyword>
<evidence type="ECO:0000256" key="12">
    <source>
        <dbReference type="ARBA" id="ARBA00022989"/>
    </source>
</evidence>
<dbReference type="PROSITE" id="PS50885">
    <property type="entry name" value="HAMP"/>
    <property type="match status" value="1"/>
</dbReference>
<evidence type="ECO:0000256" key="5">
    <source>
        <dbReference type="ARBA" id="ARBA00022519"/>
    </source>
</evidence>
<evidence type="ECO:0000256" key="11">
    <source>
        <dbReference type="ARBA" id="ARBA00022840"/>
    </source>
</evidence>
<organism evidence="18 19">
    <name type="scientific">Sphingomonas rustica</name>
    <dbReference type="NCBI Taxonomy" id="3103142"/>
    <lineage>
        <taxon>Bacteria</taxon>
        <taxon>Pseudomonadati</taxon>
        <taxon>Pseudomonadota</taxon>
        <taxon>Alphaproteobacteria</taxon>
        <taxon>Sphingomonadales</taxon>
        <taxon>Sphingomonadaceae</taxon>
        <taxon>Sphingomonas</taxon>
    </lineage>
</organism>
<keyword evidence="10" id="KW-0418">Kinase</keyword>
<accession>A0ABV0BDD4</accession>
<gene>
    <name evidence="18" type="ORF">TPR58_20450</name>
</gene>
<dbReference type="PANTHER" id="PTHR44936:SF5">
    <property type="entry name" value="SENSOR HISTIDINE KINASE ENVZ"/>
    <property type="match status" value="1"/>
</dbReference>
<sequence>MRRLRVGGAEIPLFQRIFLVMLACVVSVQLLNLMLLLVVPAPDARITTIGQIERMLLTGSDPQGNLKLVPGRKADEGDWTPRVDRIRAAMIFAFQMPADAVELSFPSVSGDVTPVFDRSRIPPPTLPRSRADARDVVIVGDFIVSARRPDGQWVTVTLAHGGFDLWRWRGVLWLGFAALAVLPFAWALARRLAKPIGVFAQAAERLGRDPRAAPLDLKGPPEIGEAAQAFNRMQARLNRYVDDRSTMIAAIAHDLRTPLMRLELRLENAPDDIRHACENDVRDMEAMITAALAFVRDTSRAVARRPLDLRSLAENVTDDLADRGEPVTLAPGDPIVVEGNVVALKALLSNLIGNALKYAGSAEVTLSGTENQAVIEVRDHGPGIPSQDIDRVFEAFFRGDRSRNRDTGGIGLGLASVRAVALAHGGDATVENHPDGGLLARVTLPA</sequence>
<dbReference type="CDD" id="cd00075">
    <property type="entry name" value="HATPase"/>
    <property type="match status" value="1"/>
</dbReference>
<evidence type="ECO:0000256" key="13">
    <source>
        <dbReference type="ARBA" id="ARBA00023012"/>
    </source>
</evidence>
<dbReference type="InterPro" id="IPR003660">
    <property type="entry name" value="HAMP_dom"/>
</dbReference>
<dbReference type="PRINTS" id="PR00344">
    <property type="entry name" value="BCTRLSENSOR"/>
</dbReference>
<comment type="caution">
    <text evidence="18">The sequence shown here is derived from an EMBL/GenBank/DDBJ whole genome shotgun (WGS) entry which is preliminary data.</text>
</comment>
<dbReference type="CDD" id="cd06225">
    <property type="entry name" value="HAMP"/>
    <property type="match status" value="1"/>
</dbReference>
<evidence type="ECO:0000256" key="4">
    <source>
        <dbReference type="ARBA" id="ARBA00022475"/>
    </source>
</evidence>
<dbReference type="Gene3D" id="3.30.565.10">
    <property type="entry name" value="Histidine kinase-like ATPase, C-terminal domain"/>
    <property type="match status" value="1"/>
</dbReference>
<comment type="catalytic activity">
    <reaction evidence="1">
        <text>ATP + protein L-histidine = ADP + protein N-phospho-L-histidine.</text>
        <dbReference type="EC" id="2.7.13.3"/>
    </reaction>
</comment>
<keyword evidence="14 15" id="KW-0472">Membrane</keyword>
<dbReference type="SUPFAM" id="SSF55874">
    <property type="entry name" value="ATPase domain of HSP90 chaperone/DNA topoisomerase II/histidine kinase"/>
    <property type="match status" value="1"/>
</dbReference>
<dbReference type="SMART" id="SM00304">
    <property type="entry name" value="HAMP"/>
    <property type="match status" value="1"/>
</dbReference>
<evidence type="ECO:0000256" key="8">
    <source>
        <dbReference type="ARBA" id="ARBA00022692"/>
    </source>
</evidence>
<dbReference type="EMBL" id="JBDIZK010000015">
    <property type="protein sequence ID" value="MEN3749555.1"/>
    <property type="molecule type" value="Genomic_DNA"/>
</dbReference>
<dbReference type="Gene3D" id="1.10.287.130">
    <property type="match status" value="1"/>
</dbReference>